<dbReference type="Gene3D" id="3.60.15.10">
    <property type="entry name" value="Ribonuclease Z/Hydroxyacylglutathione hydrolase-like"/>
    <property type="match status" value="1"/>
</dbReference>
<dbReference type="InterPro" id="IPR036866">
    <property type="entry name" value="RibonucZ/Hydroxyglut_hydro"/>
</dbReference>
<evidence type="ECO:0000259" key="1">
    <source>
        <dbReference type="SMART" id="SM00849"/>
    </source>
</evidence>
<evidence type="ECO:0000313" key="3">
    <source>
        <dbReference type="Proteomes" id="UP001501842"/>
    </source>
</evidence>
<feature type="domain" description="Metallo-beta-lactamase" evidence="1">
    <location>
        <begin position="51"/>
        <end position="263"/>
    </location>
</feature>
<dbReference type="InterPro" id="IPR050114">
    <property type="entry name" value="UPF0173_UPF0282_UlaG_hydrolase"/>
</dbReference>
<accession>A0ABN3U716</accession>
<name>A0ABN3U716_9ACTN</name>
<dbReference type="EMBL" id="BAAATZ010000009">
    <property type="protein sequence ID" value="GAA2725521.1"/>
    <property type="molecule type" value="Genomic_DNA"/>
</dbReference>
<comment type="caution">
    <text evidence="2">The sequence shown here is derived from an EMBL/GenBank/DDBJ whole genome shotgun (WGS) entry which is preliminary data.</text>
</comment>
<dbReference type="PANTHER" id="PTHR43546">
    <property type="entry name" value="UPF0173 METAL-DEPENDENT HYDROLASE MJ1163-RELATED"/>
    <property type="match status" value="1"/>
</dbReference>
<dbReference type="RefSeq" id="WP_344450551.1">
    <property type="nucleotide sequence ID" value="NZ_BAAATZ010000009.1"/>
</dbReference>
<dbReference type="SMART" id="SM00849">
    <property type="entry name" value="Lactamase_B"/>
    <property type="match status" value="1"/>
</dbReference>
<dbReference type="Proteomes" id="UP001501842">
    <property type="component" value="Unassembled WGS sequence"/>
</dbReference>
<dbReference type="InterPro" id="IPR001279">
    <property type="entry name" value="Metallo-B-lactamas"/>
</dbReference>
<dbReference type="PANTHER" id="PTHR43546:SF3">
    <property type="entry name" value="UPF0173 METAL-DEPENDENT HYDROLASE MJ1163"/>
    <property type="match status" value="1"/>
</dbReference>
<sequence>MNPLIPVRHLIKTLGYYTDRRARDGADRETAARLEWAGEGLPPGLEVSWLGTAGFALSYEGFDLLIDPYVTRMPLREMLSRQVVRPSDAALDAWIHHADAVLVGHTHFDHALDVPEIARRTGATVYGSASMHHLMGLHGLIDRSVDAEPYRVYEEGPFRFSLIPSLHSKITLGMKVPMGGELTCEHLDGLFPRAYRCGQTWAFHIEVAGITLYHQGSAEMIDEAVRHRDVDVFLCGIAGRQFSDRYVRRALTALSPKWVVPTHYDDFFRPLEAPQGFAPDVDLTGFVQEVARVSGEFQVRTPRLGG</sequence>
<dbReference type="Pfam" id="PF13483">
    <property type="entry name" value="Lactamase_B_3"/>
    <property type="match status" value="1"/>
</dbReference>
<gene>
    <name evidence="2" type="ORF">GCM10010439_25640</name>
</gene>
<evidence type="ECO:0000313" key="2">
    <source>
        <dbReference type="EMBL" id="GAA2725521.1"/>
    </source>
</evidence>
<dbReference type="SUPFAM" id="SSF56281">
    <property type="entry name" value="Metallo-hydrolase/oxidoreductase"/>
    <property type="match status" value="1"/>
</dbReference>
<keyword evidence="3" id="KW-1185">Reference proteome</keyword>
<protein>
    <submittedName>
        <fullName evidence="2">MBL fold metallo-hydrolase</fullName>
    </submittedName>
</protein>
<proteinExistence type="predicted"/>
<organism evidence="2 3">
    <name type="scientific">Actinocorallia aurantiaca</name>
    <dbReference type="NCBI Taxonomy" id="46204"/>
    <lineage>
        <taxon>Bacteria</taxon>
        <taxon>Bacillati</taxon>
        <taxon>Actinomycetota</taxon>
        <taxon>Actinomycetes</taxon>
        <taxon>Streptosporangiales</taxon>
        <taxon>Thermomonosporaceae</taxon>
        <taxon>Actinocorallia</taxon>
    </lineage>
</organism>
<reference evidence="2 3" key="1">
    <citation type="journal article" date="2019" name="Int. J. Syst. Evol. Microbiol.">
        <title>The Global Catalogue of Microorganisms (GCM) 10K type strain sequencing project: providing services to taxonomists for standard genome sequencing and annotation.</title>
        <authorList>
            <consortium name="The Broad Institute Genomics Platform"/>
            <consortium name="The Broad Institute Genome Sequencing Center for Infectious Disease"/>
            <person name="Wu L."/>
            <person name="Ma J."/>
        </authorList>
    </citation>
    <scope>NUCLEOTIDE SEQUENCE [LARGE SCALE GENOMIC DNA]</scope>
    <source>
        <strain evidence="2 3">JCM 8201</strain>
    </source>
</reference>